<keyword evidence="2" id="KW-1185">Reference proteome</keyword>
<dbReference type="Proteomes" id="UP000789759">
    <property type="component" value="Unassembled WGS sequence"/>
</dbReference>
<protein>
    <submittedName>
        <fullName evidence="1">14366_t:CDS:1</fullName>
    </submittedName>
</protein>
<organism evidence="1 2">
    <name type="scientific">Cetraspora pellucida</name>
    <dbReference type="NCBI Taxonomy" id="1433469"/>
    <lineage>
        <taxon>Eukaryota</taxon>
        <taxon>Fungi</taxon>
        <taxon>Fungi incertae sedis</taxon>
        <taxon>Mucoromycota</taxon>
        <taxon>Glomeromycotina</taxon>
        <taxon>Glomeromycetes</taxon>
        <taxon>Diversisporales</taxon>
        <taxon>Gigasporaceae</taxon>
        <taxon>Cetraspora</taxon>
    </lineage>
</organism>
<proteinExistence type="predicted"/>
<comment type="caution">
    <text evidence="1">The sequence shown here is derived from an EMBL/GenBank/DDBJ whole genome shotgun (WGS) entry which is preliminary data.</text>
</comment>
<dbReference type="EMBL" id="CAJVQA010001534">
    <property type="protein sequence ID" value="CAG8517938.1"/>
    <property type="molecule type" value="Genomic_DNA"/>
</dbReference>
<gene>
    <name evidence="1" type="ORF">CPELLU_LOCUS3240</name>
</gene>
<dbReference type="AlphaFoldDB" id="A0A9N9A542"/>
<name>A0A9N9A542_9GLOM</name>
<sequence>MVQCNNKVMVKKLCRHVIAKVAEIRARVKGCIRCFENPSISRYTTIAPDLAIYIEKFPFWAEIIIPGWRRKSEREGALSSPTVPVVHTDFCYSLVDEPSRDGVERVCTLHE</sequence>
<reference evidence="1" key="1">
    <citation type="submission" date="2021-06" db="EMBL/GenBank/DDBJ databases">
        <authorList>
            <person name="Kallberg Y."/>
            <person name="Tangrot J."/>
            <person name="Rosling A."/>
        </authorList>
    </citation>
    <scope>NUCLEOTIDE SEQUENCE</scope>
    <source>
        <strain evidence="1">FL966</strain>
    </source>
</reference>
<evidence type="ECO:0000313" key="1">
    <source>
        <dbReference type="EMBL" id="CAG8517938.1"/>
    </source>
</evidence>
<evidence type="ECO:0000313" key="2">
    <source>
        <dbReference type="Proteomes" id="UP000789759"/>
    </source>
</evidence>
<accession>A0A9N9A542</accession>